<dbReference type="Gene3D" id="1.10.1220.10">
    <property type="entry name" value="Met repressor-like"/>
    <property type="match status" value="1"/>
</dbReference>
<evidence type="ECO:0000313" key="2">
    <source>
        <dbReference type="EMBL" id="PYE76084.1"/>
    </source>
</evidence>
<reference evidence="2 3" key="1">
    <citation type="submission" date="2018-06" db="EMBL/GenBank/DDBJ databases">
        <title>Genomic Encyclopedia of Type Strains, Phase III (KMG-III): the genomes of soil and plant-associated and newly described type strains.</title>
        <authorList>
            <person name="Whitman W."/>
        </authorList>
    </citation>
    <scope>NUCLEOTIDE SEQUENCE [LARGE SCALE GENOMIC DNA]</scope>
    <source>
        <strain evidence="2 3">CECT 7646</strain>
    </source>
</reference>
<protein>
    <submittedName>
        <fullName evidence="2">Plasmid stability protein</fullName>
    </submittedName>
</protein>
<dbReference type="EMBL" id="QJTC01000016">
    <property type="protein sequence ID" value="PYE76084.1"/>
    <property type="molecule type" value="Genomic_DNA"/>
</dbReference>
<dbReference type="RefSeq" id="WP_055843298.1">
    <property type="nucleotide sequence ID" value="NZ_JAMOFZ010000016.1"/>
</dbReference>
<evidence type="ECO:0000313" key="3">
    <source>
        <dbReference type="Proteomes" id="UP000247540"/>
    </source>
</evidence>
<dbReference type="InterPro" id="IPR053853">
    <property type="entry name" value="FitA-like_RHH"/>
</dbReference>
<dbReference type="Proteomes" id="UP000247540">
    <property type="component" value="Unassembled WGS sequence"/>
</dbReference>
<feature type="domain" description="Antitoxin FitA-like ribbon-helix-helix" evidence="1">
    <location>
        <begin position="2"/>
        <end position="39"/>
    </location>
</feature>
<proteinExistence type="predicted"/>
<dbReference type="AlphaFoldDB" id="A0A318SJC1"/>
<dbReference type="GO" id="GO:0006355">
    <property type="term" value="P:regulation of DNA-templated transcription"/>
    <property type="evidence" value="ECO:0007669"/>
    <property type="project" value="InterPro"/>
</dbReference>
<accession>A0A318SJC1</accession>
<comment type="caution">
    <text evidence="2">The sequence shown here is derived from an EMBL/GenBank/DDBJ whole genome shotgun (WGS) entry which is preliminary data.</text>
</comment>
<sequence>MAMLTVRNLSDETHRALRARAARHGQSMEAEVREILESAISATGRVKLGSLLADIGRQAKLSEEEFAVFEQARDKAPARPVSFE</sequence>
<evidence type="ECO:0000259" key="1">
    <source>
        <dbReference type="Pfam" id="PF22513"/>
    </source>
</evidence>
<keyword evidence="3" id="KW-1185">Reference proteome</keyword>
<dbReference type="Pfam" id="PF22513">
    <property type="entry name" value="FitA-like_RHH"/>
    <property type="match status" value="1"/>
</dbReference>
<dbReference type="InterPro" id="IPR013321">
    <property type="entry name" value="Arc_rbn_hlx_hlx"/>
</dbReference>
<gene>
    <name evidence="2" type="ORF">DFQ15_11644</name>
</gene>
<dbReference type="SUPFAM" id="SSF47598">
    <property type="entry name" value="Ribbon-helix-helix"/>
    <property type="match status" value="1"/>
</dbReference>
<name>A0A318SJC1_9BURK</name>
<dbReference type="InterPro" id="IPR010985">
    <property type="entry name" value="Ribbon_hlx_hlx"/>
</dbReference>
<dbReference type="OrthoDB" id="2389872at2"/>
<organism evidence="2 3">
    <name type="scientific">Xylophilus ampelinus</name>
    <dbReference type="NCBI Taxonomy" id="54067"/>
    <lineage>
        <taxon>Bacteria</taxon>
        <taxon>Pseudomonadati</taxon>
        <taxon>Pseudomonadota</taxon>
        <taxon>Betaproteobacteria</taxon>
        <taxon>Burkholderiales</taxon>
        <taxon>Xylophilus</taxon>
    </lineage>
</organism>